<reference evidence="1" key="1">
    <citation type="submission" date="2024-07" db="EMBL/GenBank/DDBJ databases">
        <title>Metagenome and Metagenome-Assembled Genomes of Archaea from a hot spring from the geothermal field of Los Azufres, Mexico.</title>
        <authorList>
            <person name="Marin-Paredes R."/>
            <person name="Martinez-Romero E."/>
            <person name="Servin-Garciduenas L.E."/>
        </authorList>
    </citation>
    <scope>NUCLEOTIDE SEQUENCE</scope>
    <source>
        <strain evidence="1">AZ1-454</strain>
    </source>
</reference>
<dbReference type="EMBL" id="JZWS03000016">
    <property type="protein sequence ID" value="MEW9492223.1"/>
    <property type="molecule type" value="Genomic_DNA"/>
</dbReference>
<sequence>MLKQRKDLLLINRVSPPGYWKEGGKRKLILVIRQDRYEVDEVRCVIFLKDWKMKIPFEGRLKWFGAQGRLEIHVMGNKFYAHIPVDVGRITTKKSGKPMKDSLVVHGERERIQLEKPKGEKVASIDLGVNMLATVVVEDGAVLFYRGSLVKSDYFYFEKRIAELDRLKSEAEKVQEQEAKEEVLRERKRLFSKLYRRLLHYYRSLASHLAKSLWSLGVSTVYLGYPYFIAQEKGNKFTVNVWSYRKLVDAIVNKLHEYGIKTYLVVEYNTSRLCAFHGVEVDRNPRGVVNCPFGHKLHSDVNGALNIMKLGVKKIVDALSKPLSFLVTSNGVTPIKGSNAQDPGKTLAL</sequence>
<name>A0ACC6TR16_9CREN</name>
<proteinExistence type="predicted"/>
<dbReference type="Proteomes" id="UP000053480">
    <property type="component" value="Unassembled WGS sequence"/>
</dbReference>
<accession>A0ACC6TR16</accession>
<organism evidence="1 2">
    <name type="scientific">Candidatus Aramenus sulfurataquae</name>
    <dbReference type="NCBI Taxonomy" id="1326980"/>
    <lineage>
        <taxon>Archaea</taxon>
        <taxon>Thermoproteota</taxon>
        <taxon>Thermoprotei</taxon>
        <taxon>Sulfolobales</taxon>
        <taxon>Sulfolobaceae</taxon>
        <taxon>Candidatus Aramenus</taxon>
    </lineage>
</organism>
<comment type="caution">
    <text evidence="1">The sequence shown here is derived from an EMBL/GenBank/DDBJ whole genome shotgun (WGS) entry which is preliminary data.</text>
</comment>
<protein>
    <submittedName>
        <fullName evidence="1">Transposase</fullName>
    </submittedName>
</protein>
<evidence type="ECO:0000313" key="1">
    <source>
        <dbReference type="EMBL" id="MEW9492223.1"/>
    </source>
</evidence>
<evidence type="ECO:0000313" key="2">
    <source>
        <dbReference type="Proteomes" id="UP000053480"/>
    </source>
</evidence>
<gene>
    <name evidence="1" type="ORF">TQ35_0008510</name>
</gene>